<organism evidence="1 2">
    <name type="scientific">Sphingomonas olei</name>
    <dbReference type="NCBI Taxonomy" id="1886787"/>
    <lineage>
        <taxon>Bacteria</taxon>
        <taxon>Pseudomonadati</taxon>
        <taxon>Pseudomonadota</taxon>
        <taxon>Alphaproteobacteria</taxon>
        <taxon>Sphingomonadales</taxon>
        <taxon>Sphingomonadaceae</taxon>
        <taxon>Sphingomonas</taxon>
    </lineage>
</organism>
<comment type="caution">
    <text evidence="1">The sequence shown here is derived from an EMBL/GenBank/DDBJ whole genome shotgun (WGS) entry which is preliminary data.</text>
</comment>
<proteinExistence type="predicted"/>
<accession>A0ABY2QE41</accession>
<name>A0ABY2QE41_9SPHN</name>
<reference evidence="1 2" key="1">
    <citation type="submission" date="2019-04" db="EMBL/GenBank/DDBJ databases">
        <title>Microbes associate with the intestines of laboratory mice.</title>
        <authorList>
            <person name="Navarre W."/>
            <person name="Wong E."/>
            <person name="Huang K.C."/>
            <person name="Tropini C."/>
            <person name="Ng K."/>
            <person name="Yu B."/>
        </authorList>
    </citation>
    <scope>NUCLEOTIDE SEQUENCE [LARGE SCALE GENOMIC DNA]</scope>
    <source>
        <strain evidence="1 2">NM83_B4-11</strain>
    </source>
</reference>
<protein>
    <submittedName>
        <fullName evidence="1">Uncharacterized protein</fullName>
    </submittedName>
</protein>
<gene>
    <name evidence="1" type="ORF">E5988_16045</name>
</gene>
<evidence type="ECO:0000313" key="1">
    <source>
        <dbReference type="EMBL" id="THG37247.1"/>
    </source>
</evidence>
<sequence>MKKDTPGRAPRMSAVAVSAATAETMTPSGVQETAAATCTGISAGEDKADAARQEALGRVGKPWVAALRSLMGAVASTPDTPAFVWDEYQEGSSAAEVKALAETLRRDVIFLGFRAPFAEGPTRIIVARLGRKGTTVFEDCELWVLNHWTRVEIMTAARRFKLDDAGRLTDRSNTLDEMRARRVSLTHRRWAALAAEMATQAPFT</sequence>
<dbReference type="RefSeq" id="WP_136452347.1">
    <property type="nucleotide sequence ID" value="NZ_SSTI01000019.1"/>
</dbReference>
<dbReference type="EMBL" id="SSTI01000019">
    <property type="protein sequence ID" value="THG37247.1"/>
    <property type="molecule type" value="Genomic_DNA"/>
</dbReference>
<evidence type="ECO:0000313" key="2">
    <source>
        <dbReference type="Proteomes" id="UP000308038"/>
    </source>
</evidence>
<keyword evidence="2" id="KW-1185">Reference proteome</keyword>
<dbReference type="Proteomes" id="UP000308038">
    <property type="component" value="Unassembled WGS sequence"/>
</dbReference>